<proteinExistence type="predicted"/>
<reference evidence="1" key="1">
    <citation type="submission" date="2020-02" db="EMBL/GenBank/DDBJ databases">
        <title>Genome sequencing of the panga catfish, Pangasius djambal.</title>
        <authorList>
            <person name="Wen M."/>
            <person name="Zahm M."/>
            <person name="Roques C."/>
            <person name="Cabau C."/>
            <person name="Klopp C."/>
            <person name="Donnadieu C."/>
            <person name="Jouanno E."/>
            <person name="Avarre J.-C."/>
            <person name="Campet M."/>
            <person name="Ha T."/>
            <person name="Dugue R."/>
            <person name="Lampietro C."/>
            <person name="Louis A."/>
            <person name="Herpin A."/>
            <person name="Echchiki A."/>
            <person name="Berthelot C."/>
            <person name="Parey E."/>
            <person name="Roest-Crollius H."/>
            <person name="Braasch I."/>
            <person name="Postlethwait J.H."/>
            <person name="Bobe J."/>
            <person name="Montfort J."/>
            <person name="Bouchez O."/>
            <person name="Begum T."/>
            <person name="Schartl M."/>
            <person name="Gustiano R."/>
            <person name="Guiguen Y."/>
        </authorList>
    </citation>
    <scope>NUCLEOTIDE SEQUENCE</scope>
    <source>
        <strain evidence="1">Pdj_M5554</strain>
    </source>
</reference>
<comment type="caution">
    <text evidence="1">The sequence shown here is derived from an EMBL/GenBank/DDBJ whole genome shotgun (WGS) entry which is preliminary data.</text>
</comment>
<evidence type="ECO:0000313" key="1">
    <source>
        <dbReference type="EMBL" id="MCJ8749075.1"/>
    </source>
</evidence>
<protein>
    <submittedName>
        <fullName evidence="1">Uncharacterized protein</fullName>
    </submittedName>
</protein>
<organism evidence="1 2">
    <name type="scientific">Pangasius djambal</name>
    <dbReference type="NCBI Taxonomy" id="1691987"/>
    <lineage>
        <taxon>Eukaryota</taxon>
        <taxon>Metazoa</taxon>
        <taxon>Chordata</taxon>
        <taxon>Craniata</taxon>
        <taxon>Vertebrata</taxon>
        <taxon>Euteleostomi</taxon>
        <taxon>Actinopterygii</taxon>
        <taxon>Neopterygii</taxon>
        <taxon>Teleostei</taxon>
        <taxon>Ostariophysi</taxon>
        <taxon>Siluriformes</taxon>
        <taxon>Pangasiidae</taxon>
        <taxon>Pangasius</taxon>
    </lineage>
</organism>
<name>A0ACC5ZN26_9TELE</name>
<gene>
    <name evidence="1" type="ORF">PDJAM_G00172120</name>
</gene>
<dbReference type="EMBL" id="CM041002">
    <property type="protein sequence ID" value="MCJ8749075.1"/>
    <property type="molecule type" value="Genomic_DNA"/>
</dbReference>
<keyword evidence="2" id="KW-1185">Reference proteome</keyword>
<sequence>MCALSAAVCLAAVLALLGVGGSHAQLCPAQCSCVGTTVDCHAQGLRSVPRDIPRSTERLDLNNNNLTKITKADFAGLRNLRVLHLMENRISVIERGAFQDLKELERLRLNRNSLQVFPELLFVTTTKLNRL</sequence>
<evidence type="ECO:0000313" key="2">
    <source>
        <dbReference type="Proteomes" id="UP000830395"/>
    </source>
</evidence>
<dbReference type="Proteomes" id="UP000830395">
    <property type="component" value="Chromosome 28"/>
</dbReference>
<accession>A0ACC5ZN26</accession>